<dbReference type="InterPro" id="IPR019219">
    <property type="entry name" value="DUF2130"/>
</dbReference>
<accession>A0A383DPC8</accession>
<name>A0A383DPC8_9ZZZZ</name>
<feature type="non-terminal residue" evidence="2">
    <location>
        <position position="235"/>
    </location>
</feature>
<proteinExistence type="predicted"/>
<organism evidence="2">
    <name type="scientific">marine metagenome</name>
    <dbReference type="NCBI Taxonomy" id="408172"/>
    <lineage>
        <taxon>unclassified sequences</taxon>
        <taxon>metagenomes</taxon>
        <taxon>ecological metagenomes</taxon>
    </lineage>
</organism>
<protein>
    <recommendedName>
        <fullName evidence="3">DUF2130 domain-containing protein</fullName>
    </recommendedName>
</protein>
<gene>
    <name evidence="2" type="ORF">METZ01_LOCUS499206</name>
</gene>
<feature type="non-terminal residue" evidence="2">
    <location>
        <position position="1"/>
    </location>
</feature>
<reference evidence="2" key="1">
    <citation type="submission" date="2018-05" db="EMBL/GenBank/DDBJ databases">
        <authorList>
            <person name="Lanie J.A."/>
            <person name="Ng W.-L."/>
            <person name="Kazmierczak K.M."/>
            <person name="Andrzejewski T.M."/>
            <person name="Davidsen T.M."/>
            <person name="Wayne K.J."/>
            <person name="Tettelin H."/>
            <person name="Glass J.I."/>
            <person name="Rusch D."/>
            <person name="Podicherti R."/>
            <person name="Tsui H.-C.T."/>
            <person name="Winkler M.E."/>
        </authorList>
    </citation>
    <scope>NUCLEOTIDE SEQUENCE</scope>
</reference>
<dbReference type="AlphaFoldDB" id="A0A383DPC8"/>
<sequence>DQEFDKQLNERMKLAEREKVSALKVAAKESEIEIERLKSEIRHKEDSTKTAVKLAQHEIMNERDSLKQKLEAADTAKELAMSKAVDQVAQERDTLKNNLERANLEKHFSENALKDKYKTQIRDRDDTIERLKDMKARLSTKMVGESLEQHCEIEFNKLRSTAFQSAYFEKDNDVRTGSKGDYIFRDHDENGTEIVSIMFEMKNESESTATKNKNEDFLKELDKDRAEKGCEYAVL</sequence>
<keyword evidence="1" id="KW-0175">Coiled coil</keyword>
<feature type="coiled-coil region" evidence="1">
    <location>
        <begin position="20"/>
        <end position="47"/>
    </location>
</feature>
<dbReference type="EMBL" id="UINC01219058">
    <property type="protein sequence ID" value="SVE46352.1"/>
    <property type="molecule type" value="Genomic_DNA"/>
</dbReference>
<evidence type="ECO:0008006" key="3">
    <source>
        <dbReference type="Google" id="ProtNLM"/>
    </source>
</evidence>
<evidence type="ECO:0000313" key="2">
    <source>
        <dbReference type="EMBL" id="SVE46352.1"/>
    </source>
</evidence>
<dbReference type="Pfam" id="PF09903">
    <property type="entry name" value="DUF2130"/>
    <property type="match status" value="1"/>
</dbReference>
<feature type="coiled-coil region" evidence="1">
    <location>
        <begin position="85"/>
        <end position="112"/>
    </location>
</feature>
<evidence type="ECO:0000256" key="1">
    <source>
        <dbReference type="SAM" id="Coils"/>
    </source>
</evidence>